<dbReference type="SUPFAM" id="SSF88946">
    <property type="entry name" value="Sigma2 domain of RNA polymerase sigma factors"/>
    <property type="match status" value="1"/>
</dbReference>
<dbReference type="Gene3D" id="1.10.10.10">
    <property type="entry name" value="Winged helix-like DNA-binding domain superfamily/Winged helix DNA-binding domain"/>
    <property type="match status" value="1"/>
</dbReference>
<evidence type="ECO:0000313" key="7">
    <source>
        <dbReference type="EMBL" id="AST56680.1"/>
    </source>
</evidence>
<accession>A0A223HW25</accession>
<keyword evidence="3" id="KW-0731">Sigma factor</keyword>
<dbReference type="Proteomes" id="UP000214975">
    <property type="component" value="Chromosome"/>
</dbReference>
<dbReference type="GO" id="GO:0003677">
    <property type="term" value="F:DNA binding"/>
    <property type="evidence" value="ECO:0007669"/>
    <property type="project" value="InterPro"/>
</dbReference>
<evidence type="ECO:0000259" key="5">
    <source>
        <dbReference type="Pfam" id="PF04542"/>
    </source>
</evidence>
<feature type="domain" description="RNA polymerase sigma factor 70 region 4 type 2" evidence="6">
    <location>
        <begin position="110"/>
        <end position="154"/>
    </location>
</feature>
<dbReference type="InterPro" id="IPR013324">
    <property type="entry name" value="RNA_pol_sigma_r3/r4-like"/>
</dbReference>
<dbReference type="InterPro" id="IPR007627">
    <property type="entry name" value="RNA_pol_sigma70_r2"/>
</dbReference>
<dbReference type="Gene3D" id="1.10.1740.10">
    <property type="match status" value="1"/>
</dbReference>
<dbReference type="InterPro" id="IPR013249">
    <property type="entry name" value="RNA_pol_sigma70_r4_t2"/>
</dbReference>
<evidence type="ECO:0000313" key="8">
    <source>
        <dbReference type="Proteomes" id="UP000214975"/>
    </source>
</evidence>
<evidence type="ECO:0000259" key="6">
    <source>
        <dbReference type="Pfam" id="PF08281"/>
    </source>
</evidence>
<dbReference type="NCBIfam" id="TIGR02937">
    <property type="entry name" value="sigma70-ECF"/>
    <property type="match status" value="1"/>
</dbReference>
<evidence type="ECO:0000256" key="3">
    <source>
        <dbReference type="ARBA" id="ARBA00023082"/>
    </source>
</evidence>
<protein>
    <submittedName>
        <fullName evidence="7">RNA polymerase sigma factor, sigma-70 family protein</fullName>
    </submittedName>
</protein>
<dbReference type="EMBL" id="CP016893">
    <property type="protein sequence ID" value="AST56680.1"/>
    <property type="molecule type" value="Genomic_DNA"/>
</dbReference>
<proteinExistence type="inferred from homology"/>
<sequence>MHDEKQKNDDEFIKIYMKYKTPVYFYLLSILKDAGLSEDIMQETFIRVRTNIYKYGSINNLRTWIMKIARNLALNCLRDRKFELLNYEEINANVEEAVNVDEFVTDSIMINDVLNYLSNDEREIFSLHVFGCYTHREISQILNIPQGTIRWKYSIIKKKLRELLKKY</sequence>
<gene>
    <name evidence="7" type="ORF">Thert_00479</name>
</gene>
<comment type="similarity">
    <text evidence="1">Belongs to the sigma-70 factor family. ECF subfamily.</text>
</comment>
<dbReference type="InterPro" id="IPR013325">
    <property type="entry name" value="RNA_pol_sigma_r2"/>
</dbReference>
<dbReference type="Pfam" id="PF08281">
    <property type="entry name" value="Sigma70_r4_2"/>
    <property type="match status" value="1"/>
</dbReference>
<evidence type="ECO:0000256" key="4">
    <source>
        <dbReference type="ARBA" id="ARBA00023163"/>
    </source>
</evidence>
<keyword evidence="2" id="KW-0805">Transcription regulation</keyword>
<dbReference type="InterPro" id="IPR014284">
    <property type="entry name" value="RNA_pol_sigma-70_dom"/>
</dbReference>
<dbReference type="GO" id="GO:0006352">
    <property type="term" value="P:DNA-templated transcription initiation"/>
    <property type="evidence" value="ECO:0007669"/>
    <property type="project" value="InterPro"/>
</dbReference>
<evidence type="ECO:0000256" key="2">
    <source>
        <dbReference type="ARBA" id="ARBA00023015"/>
    </source>
</evidence>
<evidence type="ECO:0000256" key="1">
    <source>
        <dbReference type="ARBA" id="ARBA00010641"/>
    </source>
</evidence>
<name>A0A223HW25_THETR</name>
<dbReference type="Pfam" id="PF04542">
    <property type="entry name" value="Sigma70_r2"/>
    <property type="match status" value="1"/>
</dbReference>
<dbReference type="InterPro" id="IPR039425">
    <property type="entry name" value="RNA_pol_sigma-70-like"/>
</dbReference>
<organism evidence="7 8">
    <name type="scientific">Thermoanaerobacterium thermosaccharolyticum</name>
    <name type="common">Clostridium thermosaccharolyticum</name>
    <dbReference type="NCBI Taxonomy" id="1517"/>
    <lineage>
        <taxon>Bacteria</taxon>
        <taxon>Bacillati</taxon>
        <taxon>Bacillota</taxon>
        <taxon>Clostridia</taxon>
        <taxon>Thermoanaerobacterales</taxon>
        <taxon>Thermoanaerobacteraceae</taxon>
        <taxon>Thermoanaerobacterium</taxon>
    </lineage>
</organism>
<dbReference type="SUPFAM" id="SSF88659">
    <property type="entry name" value="Sigma3 and sigma4 domains of RNA polymerase sigma factors"/>
    <property type="match status" value="1"/>
</dbReference>
<dbReference type="RefSeq" id="WP_094396806.1">
    <property type="nucleotide sequence ID" value="NZ_CP016893.1"/>
</dbReference>
<dbReference type="InterPro" id="IPR036388">
    <property type="entry name" value="WH-like_DNA-bd_sf"/>
</dbReference>
<dbReference type="PANTHER" id="PTHR43133:SF51">
    <property type="entry name" value="RNA POLYMERASE SIGMA FACTOR"/>
    <property type="match status" value="1"/>
</dbReference>
<dbReference type="PANTHER" id="PTHR43133">
    <property type="entry name" value="RNA POLYMERASE ECF-TYPE SIGMA FACTO"/>
    <property type="match status" value="1"/>
</dbReference>
<dbReference type="CDD" id="cd06171">
    <property type="entry name" value="Sigma70_r4"/>
    <property type="match status" value="1"/>
</dbReference>
<keyword evidence="4" id="KW-0804">Transcription</keyword>
<reference evidence="7 8" key="1">
    <citation type="submission" date="2016-08" db="EMBL/GenBank/DDBJ databases">
        <title>A novel genetic cassette of butanologenic Thermoanaerobacterium thermosaccharolyticum that directly convert cellulose to butanol.</title>
        <authorList>
            <person name="Li T."/>
            <person name="He J."/>
        </authorList>
    </citation>
    <scope>NUCLEOTIDE SEQUENCE [LARGE SCALE GENOMIC DNA]</scope>
    <source>
        <strain evidence="7 8">TG57</strain>
    </source>
</reference>
<dbReference type="GO" id="GO:0016987">
    <property type="term" value="F:sigma factor activity"/>
    <property type="evidence" value="ECO:0007669"/>
    <property type="project" value="UniProtKB-KW"/>
</dbReference>
<dbReference type="AlphaFoldDB" id="A0A223HW25"/>
<feature type="domain" description="RNA polymerase sigma-70 region 2" evidence="5">
    <location>
        <begin position="15"/>
        <end position="81"/>
    </location>
</feature>